<dbReference type="InterPro" id="IPR000286">
    <property type="entry name" value="HDACs"/>
</dbReference>
<dbReference type="Pfam" id="PF00850">
    <property type="entry name" value="Hist_deacetyl"/>
    <property type="match status" value="1"/>
</dbReference>
<dbReference type="EMBL" id="REFY01000005">
    <property type="protein sequence ID" value="RQG88077.1"/>
    <property type="molecule type" value="Genomic_DNA"/>
</dbReference>
<sequence length="383" mass="42022">MSSQSTLSVYWDDSFLEHNPPAGEFELASSGRLAVDEPHPDRPERVQNIKHILDHELSEFLEWQSVEPATIEQLSRVHTASHISEFEEFCKNGGGRITAETGANEASYTAARHAAGASIQAATDAMRTDVSERVPYALVRPSGHHAQPDQIDGFCFFNNVAIAAEHLRATDQAERIAIIDWDVHHGNGIQETFYDRDDVLYVSIHNDHWSWDPDAHPQTGNTRENGTGDGVGYNVNIPLPPGAGDKGYEYVFNSLVSPIVESFDPDVLLVSAGQDAGTMDPLGRNVVTKSGFEAMGQRVRKLATECADGHLALIQEGGYHLSHLGYATLGVLEGVLDVRTDVREDPFAWLDEDLDSVVSATHSVGADHAHHWPLSFTPSTERQ</sequence>
<keyword evidence="3" id="KW-0479">Metal-binding</keyword>
<reference evidence="7 8" key="1">
    <citation type="submission" date="2018-10" db="EMBL/GenBank/DDBJ databases">
        <title>Natrarchaeobius chitinivorans gen. nov., sp. nov., and Natrarchaeobius haloalkaliphilus sp. nov., alkaliphilic, chitin-utilizing haloarchaea from hypersaline alkaline lakes.</title>
        <authorList>
            <person name="Sorokin D.Y."/>
            <person name="Elcheninov A.G."/>
            <person name="Kostrikina N.A."/>
            <person name="Bale N.J."/>
            <person name="Sinninghe Damste J.S."/>
            <person name="Khijniak T.V."/>
            <person name="Kublanov I.V."/>
            <person name="Toshchakov S.V."/>
        </authorList>
    </citation>
    <scope>NUCLEOTIDE SEQUENCE [LARGE SCALE GENOMIC DNA]</scope>
    <source>
        <strain evidence="7 8">AArcht-Sl</strain>
    </source>
</reference>
<dbReference type="AlphaFoldDB" id="A0A3N6LP85"/>
<evidence type="ECO:0000256" key="2">
    <source>
        <dbReference type="ARBA" id="ARBA00005947"/>
    </source>
</evidence>
<evidence type="ECO:0000256" key="4">
    <source>
        <dbReference type="ARBA" id="ARBA00022801"/>
    </source>
</evidence>
<dbReference type="PRINTS" id="PR01270">
    <property type="entry name" value="HDASUPER"/>
</dbReference>
<proteinExistence type="inferred from homology"/>
<gene>
    <name evidence="7" type="ORF">EA462_14610</name>
</gene>
<comment type="caution">
    <text evidence="7">The sequence shown here is derived from an EMBL/GenBank/DDBJ whole genome shotgun (WGS) entry which is preliminary data.</text>
</comment>
<dbReference type="GO" id="GO:0016787">
    <property type="term" value="F:hydrolase activity"/>
    <property type="evidence" value="ECO:0007669"/>
    <property type="project" value="UniProtKB-KW"/>
</dbReference>
<dbReference type="SUPFAM" id="SSF52768">
    <property type="entry name" value="Arginase/deacetylase"/>
    <property type="match status" value="1"/>
</dbReference>
<feature type="domain" description="Histone deacetylase" evidence="6">
    <location>
        <begin position="39"/>
        <end position="332"/>
    </location>
</feature>
<keyword evidence="8" id="KW-1185">Reference proteome</keyword>
<comment type="cofactor">
    <cofactor evidence="1">
        <name>Zn(2+)</name>
        <dbReference type="ChEBI" id="CHEBI:29105"/>
    </cofactor>
</comment>
<evidence type="ECO:0000256" key="1">
    <source>
        <dbReference type="ARBA" id="ARBA00001947"/>
    </source>
</evidence>
<evidence type="ECO:0000256" key="3">
    <source>
        <dbReference type="ARBA" id="ARBA00022723"/>
    </source>
</evidence>
<dbReference type="PANTHER" id="PTHR10625">
    <property type="entry name" value="HISTONE DEACETYLASE HDAC1-RELATED"/>
    <property type="match status" value="1"/>
</dbReference>
<dbReference type="RefSeq" id="WP_124179271.1">
    <property type="nucleotide sequence ID" value="NZ_REFY01000005.1"/>
</dbReference>
<dbReference type="PANTHER" id="PTHR10625:SF17">
    <property type="entry name" value="HISTONE DEACETYLASE 8"/>
    <property type="match status" value="1"/>
</dbReference>
<evidence type="ECO:0000313" key="7">
    <source>
        <dbReference type="EMBL" id="RQG88077.1"/>
    </source>
</evidence>
<evidence type="ECO:0000259" key="6">
    <source>
        <dbReference type="Pfam" id="PF00850"/>
    </source>
</evidence>
<evidence type="ECO:0000313" key="8">
    <source>
        <dbReference type="Proteomes" id="UP000273828"/>
    </source>
</evidence>
<name>A0A3N6LP85_9EURY</name>
<dbReference type="GO" id="GO:0004407">
    <property type="term" value="F:histone deacetylase activity"/>
    <property type="evidence" value="ECO:0007669"/>
    <property type="project" value="TreeGrafter"/>
</dbReference>
<dbReference type="InterPro" id="IPR023801">
    <property type="entry name" value="His_deacetylse_dom"/>
</dbReference>
<dbReference type="GO" id="GO:0046872">
    <property type="term" value="F:metal ion binding"/>
    <property type="evidence" value="ECO:0007669"/>
    <property type="project" value="UniProtKB-KW"/>
</dbReference>
<organism evidence="7 8">
    <name type="scientific">Natrarchaeobius halalkaliphilus</name>
    <dbReference type="NCBI Taxonomy" id="1679091"/>
    <lineage>
        <taxon>Archaea</taxon>
        <taxon>Methanobacteriati</taxon>
        <taxon>Methanobacteriota</taxon>
        <taxon>Stenosarchaea group</taxon>
        <taxon>Halobacteria</taxon>
        <taxon>Halobacteriales</taxon>
        <taxon>Natrialbaceae</taxon>
        <taxon>Natrarchaeobius</taxon>
    </lineage>
</organism>
<accession>A0A3N6LP85</accession>
<dbReference type="InterPro" id="IPR023696">
    <property type="entry name" value="Ureohydrolase_dom_sf"/>
</dbReference>
<evidence type="ECO:0000256" key="5">
    <source>
        <dbReference type="ARBA" id="ARBA00022833"/>
    </source>
</evidence>
<dbReference type="Proteomes" id="UP000273828">
    <property type="component" value="Unassembled WGS sequence"/>
</dbReference>
<dbReference type="Gene3D" id="3.40.800.20">
    <property type="entry name" value="Histone deacetylase domain"/>
    <property type="match status" value="1"/>
</dbReference>
<keyword evidence="5" id="KW-0862">Zinc</keyword>
<dbReference type="InterPro" id="IPR037138">
    <property type="entry name" value="His_deacetylse_dom_sf"/>
</dbReference>
<dbReference type="OrthoDB" id="147549at2157"/>
<keyword evidence="4" id="KW-0378">Hydrolase</keyword>
<comment type="similarity">
    <text evidence="2">Belongs to the histone deacetylase family.</text>
</comment>
<protein>
    <submittedName>
        <fullName evidence="7">Class II histone deacetylase</fullName>
    </submittedName>
</protein>
<dbReference type="GO" id="GO:0040029">
    <property type="term" value="P:epigenetic regulation of gene expression"/>
    <property type="evidence" value="ECO:0007669"/>
    <property type="project" value="TreeGrafter"/>
</dbReference>
<dbReference type="CDD" id="cd09996">
    <property type="entry name" value="HDAC_classII_1"/>
    <property type="match status" value="1"/>
</dbReference>